<dbReference type="EMBL" id="JAEUAK010000003">
    <property type="protein sequence ID" value="MBW9052646.1"/>
    <property type="molecule type" value="Genomic_DNA"/>
</dbReference>
<organism evidence="2 3">
    <name type="scientific">Rhizobium mesosinicum</name>
    <dbReference type="NCBI Taxonomy" id="335017"/>
    <lineage>
        <taxon>Bacteria</taxon>
        <taxon>Pseudomonadati</taxon>
        <taxon>Pseudomonadota</taxon>
        <taxon>Alphaproteobacteria</taxon>
        <taxon>Hyphomicrobiales</taxon>
        <taxon>Rhizobiaceae</taxon>
        <taxon>Rhizobium/Agrobacterium group</taxon>
        <taxon>Rhizobium</taxon>
    </lineage>
</organism>
<feature type="chain" id="PRO_5045640051" evidence="1">
    <location>
        <begin position="23"/>
        <end position="107"/>
    </location>
</feature>
<comment type="caution">
    <text evidence="2">The sequence shown here is derived from an EMBL/GenBank/DDBJ whole genome shotgun (WGS) entry which is preliminary data.</text>
</comment>
<evidence type="ECO:0000313" key="2">
    <source>
        <dbReference type="EMBL" id="MBW9052646.1"/>
    </source>
</evidence>
<keyword evidence="3" id="KW-1185">Reference proteome</keyword>
<dbReference type="RefSeq" id="WP_220334074.1">
    <property type="nucleotide sequence ID" value="NZ_JAEUAK010000003.1"/>
</dbReference>
<dbReference type="NCBIfam" id="NF047412">
    <property type="entry name" value="sig_GCG_CRPN_rpt"/>
    <property type="match status" value="1"/>
</dbReference>
<evidence type="ECO:0000313" key="3">
    <source>
        <dbReference type="Proteomes" id="UP000717752"/>
    </source>
</evidence>
<keyword evidence="1" id="KW-0732">Signal</keyword>
<dbReference type="Proteomes" id="UP000717752">
    <property type="component" value="Unassembled WGS sequence"/>
</dbReference>
<feature type="signal peptide" evidence="1">
    <location>
        <begin position="1"/>
        <end position="22"/>
    </location>
</feature>
<dbReference type="InterPro" id="IPR058110">
    <property type="entry name" value="GCG_CRPN_dom"/>
</dbReference>
<proteinExistence type="predicted"/>
<evidence type="ECO:0000256" key="1">
    <source>
        <dbReference type="SAM" id="SignalP"/>
    </source>
</evidence>
<gene>
    <name evidence="2" type="ORF">JNB85_09500</name>
</gene>
<sequence>MRKLLVTVALLAAAVTAGAANAAPVGRVTAPAVANVIAVDYACGRGYHLSPRGFCRPNRWAPPPPRFYGWDRPHHGWEYRRYGRWDRDRDWREYRRYDRWDRDGDWR</sequence>
<accession>A0ABS7GSQ8</accession>
<protein>
    <submittedName>
        <fullName evidence="2">Uncharacterized protein</fullName>
    </submittedName>
</protein>
<name>A0ABS7GSQ8_9HYPH</name>
<reference evidence="2 3" key="1">
    <citation type="journal article" date="2021" name="MBio">
        <title>Poor Competitiveness of Bradyrhizobium in Pigeon Pea Root Colonization in Indian Soils.</title>
        <authorList>
            <person name="Chalasani D."/>
            <person name="Basu A."/>
            <person name="Pullabhotla S.V.S.R.N."/>
            <person name="Jorrin B."/>
            <person name="Neal A.L."/>
            <person name="Poole P.S."/>
            <person name="Podile A.R."/>
            <person name="Tkacz A."/>
        </authorList>
    </citation>
    <scope>NUCLEOTIDE SEQUENCE [LARGE SCALE GENOMIC DNA]</scope>
    <source>
        <strain evidence="2 3">HU56</strain>
    </source>
</reference>